<proteinExistence type="predicted"/>
<protein>
    <submittedName>
        <fullName evidence="1">Uncharacterized protein</fullName>
    </submittedName>
</protein>
<name>A0A8S5MPV7_9CAUD</name>
<reference evidence="1" key="1">
    <citation type="journal article" date="2021" name="Proc. Natl. Acad. Sci. U.S.A.">
        <title>A Catalog of Tens of Thousands of Viruses from Human Metagenomes Reveals Hidden Associations with Chronic Diseases.</title>
        <authorList>
            <person name="Tisza M.J."/>
            <person name="Buck C.B."/>
        </authorList>
    </citation>
    <scope>NUCLEOTIDE SEQUENCE</scope>
    <source>
        <strain evidence="1">CtUS21</strain>
    </source>
</reference>
<accession>A0A8S5MPV7</accession>
<organism evidence="1">
    <name type="scientific">Podoviridae sp. ctUS21</name>
    <dbReference type="NCBI Taxonomy" id="2826557"/>
    <lineage>
        <taxon>Viruses</taxon>
        <taxon>Duplodnaviria</taxon>
        <taxon>Heunggongvirae</taxon>
        <taxon>Uroviricota</taxon>
        <taxon>Caudoviricetes</taxon>
    </lineage>
</organism>
<evidence type="ECO:0000313" key="1">
    <source>
        <dbReference type="EMBL" id="DAD84369.1"/>
    </source>
</evidence>
<dbReference type="EMBL" id="BK014959">
    <property type="protein sequence ID" value="DAD84369.1"/>
    <property type="molecule type" value="Genomic_DNA"/>
</dbReference>
<sequence length="78" mass="8937">MDRVYIMAVVKDLKGKPCTELGTGGIFWVDNRLSSANMVRYGEEIIAKYKKQRNHVIGFVLCSCRNKPDYVESFYAVN</sequence>